<dbReference type="Proteomes" id="UP000265703">
    <property type="component" value="Unassembled WGS sequence"/>
</dbReference>
<reference evidence="1 2" key="1">
    <citation type="submission" date="2018-06" db="EMBL/GenBank/DDBJ databases">
        <title>Comparative genomics reveals the genomic features of Rhizophagus irregularis, R. cerebriforme, R. diaphanum and Gigaspora rosea, and their symbiotic lifestyle signature.</title>
        <authorList>
            <person name="Morin E."/>
            <person name="San Clemente H."/>
            <person name="Chen E.C.H."/>
            <person name="De La Providencia I."/>
            <person name="Hainaut M."/>
            <person name="Kuo A."/>
            <person name="Kohler A."/>
            <person name="Murat C."/>
            <person name="Tang N."/>
            <person name="Roy S."/>
            <person name="Loubradou J."/>
            <person name="Henrissat B."/>
            <person name="Grigoriev I.V."/>
            <person name="Corradi N."/>
            <person name="Roux C."/>
            <person name="Martin F.M."/>
        </authorList>
    </citation>
    <scope>NUCLEOTIDE SEQUENCE [LARGE SCALE GENOMIC DNA]</scope>
    <source>
        <strain evidence="1 2">DAOM 227022</strain>
    </source>
</reference>
<name>A0A397SAR5_9GLOM</name>
<dbReference type="STRING" id="658196.A0A397SAR5"/>
<keyword evidence="2" id="KW-1185">Reference proteome</keyword>
<sequence length="114" mass="13479">MSTNDVPRFEQLFLRMTVSNENDKNGVTATFDRWTNVKMEQLWDIVFITSKEELMEDAKKKKVNIKAFVSDLASEYAAARRQMRRQYSSKIFLSRMAHQINLIFGEIFKEQALY</sequence>
<comment type="caution">
    <text evidence="1">The sequence shown here is derived from an EMBL/GenBank/DDBJ whole genome shotgun (WGS) entry which is preliminary data.</text>
</comment>
<evidence type="ECO:0000313" key="2">
    <source>
        <dbReference type="Proteomes" id="UP000265703"/>
    </source>
</evidence>
<dbReference type="AlphaFoldDB" id="A0A397SAR5"/>
<organism evidence="1 2">
    <name type="scientific">Glomus cerebriforme</name>
    <dbReference type="NCBI Taxonomy" id="658196"/>
    <lineage>
        <taxon>Eukaryota</taxon>
        <taxon>Fungi</taxon>
        <taxon>Fungi incertae sedis</taxon>
        <taxon>Mucoromycota</taxon>
        <taxon>Glomeromycotina</taxon>
        <taxon>Glomeromycetes</taxon>
        <taxon>Glomerales</taxon>
        <taxon>Glomeraceae</taxon>
        <taxon>Glomus</taxon>
    </lineage>
</organism>
<dbReference type="OrthoDB" id="2383317at2759"/>
<dbReference type="EMBL" id="QKYT01000806">
    <property type="protein sequence ID" value="RIA81385.1"/>
    <property type="molecule type" value="Genomic_DNA"/>
</dbReference>
<evidence type="ECO:0000313" key="1">
    <source>
        <dbReference type="EMBL" id="RIA81385.1"/>
    </source>
</evidence>
<accession>A0A397SAR5</accession>
<protein>
    <submittedName>
        <fullName evidence="1">Uncharacterized protein</fullName>
    </submittedName>
</protein>
<proteinExistence type="predicted"/>
<gene>
    <name evidence="1" type="ORF">C1645_837104</name>
</gene>